<dbReference type="SUPFAM" id="SSF48208">
    <property type="entry name" value="Six-hairpin glycosidases"/>
    <property type="match status" value="1"/>
</dbReference>
<name>A0A5C6KCH6_PARDI</name>
<reference evidence="9 10" key="1">
    <citation type="submission" date="2019-07" db="EMBL/GenBank/DDBJ databases">
        <title>Genome sequencing of Parabacteroides distasonis iSURF_7.</title>
        <authorList>
            <person name="Degefu H.N."/>
            <person name="Ruoff K.L."/>
            <person name="Price C.E."/>
            <person name="Valls R.A."/>
            <person name="O'Toole G.A."/>
        </authorList>
    </citation>
    <scope>NUCLEOTIDE SEQUENCE [LARGE SCALE GENOMIC DNA]</scope>
    <source>
        <strain evidence="9 10">CFPLTA003_1B</strain>
    </source>
</reference>
<dbReference type="InterPro" id="IPR013737">
    <property type="entry name" value="Bac_rhamnosid_N"/>
</dbReference>
<sequence>MRILNKTILSGMLLLQMFAICTQASSLKVNHLKCEELVNPLAIDNTTPHFSWQLNSGWQGEQQTAYQVLVASDRERLNENKADLWNSGKVTSSASTWIPYQGKLLAAKSFAYWKVRIWNKDGEVSEWSTPASFGIGLLSPQDWKAQYIGINNEDPQSPLLRKTFECNKKGDKMLLHVNSLGYHEVYLNGSPVSDIVLTPAVSQFNRRSLSVTYDITNSLRIGKNELVIWLGKGWYQDQLPSVVKGGPFVRAQLEVRNNNAWETFQATDASWLARESGYTSFGTWRPHQFGGEEIHAEKLIALDAVSLNKVSWAPVKVADIPEHTTSPQMVEPNRIQLEFHPLSIEASGDTAWIFDMGTNLTGWTKIKFPPLEKGQRVRISYCDFLDKQQFRDNLYEDYYIAAGKEQEVFINKFNYKAYRYLKVSNLKQAPALNDVTAYLIHTDYSSSSSFACSDEDLNAIHDMIQYTLRCLTLGGYMVDCPQIERLGYGGDGNASTPTVQTMFNLAPLYTNWMQAWGDCMRTNGSMPHTAPNPYAAGGGPFWCGFMIAGSWQTYVNYGDARLLERYYPFMQQWLEYVKEYTVDGLLKTWPNTDYRNWYLGDWATPEGIDQTDPRSVDLVNNCFVAVCYQTMAKIAQTLGKPNDQKLYESKNEQLRTLIHKTFYDSKKASYGTGTQIDLVYPMLAGVTPESQLSNLLNTLYKNTAERFRSHLATGLVGIPIITEWCIKNQQVNFMLQMLKKRDYPSYLYMIDNGATTTWEHWNGERSHIHNCYNGIGTWFYQALAGIMPDEAHPGYRHVRISPQLAKGISWVKASKETPYGKILVHWEKKEGSLLLNVTIPTNSEATITLPSHTGQVRLNGKTLTNTTSIHIPSGNHQIVSSLPTNPEIE</sequence>
<keyword evidence="4" id="KW-0732">Signal</keyword>
<dbReference type="PIRSF" id="PIRSF010631">
    <property type="entry name" value="A-rhamnsds"/>
    <property type="match status" value="1"/>
</dbReference>
<evidence type="ECO:0000256" key="3">
    <source>
        <dbReference type="ARBA" id="ARBA00022801"/>
    </source>
</evidence>
<evidence type="ECO:0000256" key="4">
    <source>
        <dbReference type="SAM" id="SignalP"/>
    </source>
</evidence>
<dbReference type="PANTHER" id="PTHR33307:SF6">
    <property type="entry name" value="ALPHA-RHAMNOSIDASE (EUROFUNG)-RELATED"/>
    <property type="match status" value="1"/>
</dbReference>
<dbReference type="Gene3D" id="2.60.420.10">
    <property type="entry name" value="Maltose phosphorylase, domain 3"/>
    <property type="match status" value="1"/>
</dbReference>
<dbReference type="Pfam" id="PF25788">
    <property type="entry name" value="Ig_Rha78A_N"/>
    <property type="match status" value="1"/>
</dbReference>
<feature type="domain" description="Alpha-L-rhamnosidase C-terminal" evidence="8">
    <location>
        <begin position="790"/>
        <end position="856"/>
    </location>
</feature>
<dbReference type="EMBL" id="VOHW01000007">
    <property type="protein sequence ID" value="TWV61007.1"/>
    <property type="molecule type" value="Genomic_DNA"/>
</dbReference>
<dbReference type="InterPro" id="IPR012341">
    <property type="entry name" value="6hp_glycosidase-like_sf"/>
</dbReference>
<dbReference type="Gene3D" id="1.50.10.10">
    <property type="match status" value="1"/>
</dbReference>
<organism evidence="9 10">
    <name type="scientific">Parabacteroides distasonis</name>
    <dbReference type="NCBI Taxonomy" id="823"/>
    <lineage>
        <taxon>Bacteria</taxon>
        <taxon>Pseudomonadati</taxon>
        <taxon>Bacteroidota</taxon>
        <taxon>Bacteroidia</taxon>
        <taxon>Bacteroidales</taxon>
        <taxon>Tannerellaceae</taxon>
        <taxon>Parabacteroides</taxon>
    </lineage>
</organism>
<dbReference type="InterPro" id="IPR013783">
    <property type="entry name" value="Ig-like_fold"/>
</dbReference>
<feature type="domain" description="Alpha-L-rhamnosidase six-hairpin glycosidase" evidence="7">
    <location>
        <begin position="447"/>
        <end position="782"/>
    </location>
</feature>
<dbReference type="InterPro" id="IPR008979">
    <property type="entry name" value="Galactose-bd-like_sf"/>
</dbReference>
<evidence type="ECO:0000313" key="10">
    <source>
        <dbReference type="Proteomes" id="UP000315827"/>
    </source>
</evidence>
<dbReference type="InterPro" id="IPR035396">
    <property type="entry name" value="Bac_rhamnosid6H"/>
</dbReference>
<dbReference type="InterPro" id="IPR016007">
    <property type="entry name" value="Alpha_rhamnosid"/>
</dbReference>
<dbReference type="Gene3D" id="2.60.120.260">
    <property type="entry name" value="Galactose-binding domain-like"/>
    <property type="match status" value="2"/>
</dbReference>
<evidence type="ECO:0000256" key="1">
    <source>
        <dbReference type="ARBA" id="ARBA00001445"/>
    </source>
</evidence>
<evidence type="ECO:0000259" key="7">
    <source>
        <dbReference type="Pfam" id="PF17389"/>
    </source>
</evidence>
<proteinExistence type="predicted"/>
<dbReference type="GO" id="GO:0005975">
    <property type="term" value="P:carbohydrate metabolic process"/>
    <property type="evidence" value="ECO:0007669"/>
    <property type="project" value="InterPro"/>
</dbReference>
<dbReference type="Pfam" id="PF17390">
    <property type="entry name" value="Bac_rhamnosid_C"/>
    <property type="match status" value="1"/>
</dbReference>
<feature type="domain" description="Bacterial alpha-L-rhamnosidase N-terminal" evidence="6">
    <location>
        <begin position="173"/>
        <end position="335"/>
    </location>
</feature>
<dbReference type="EC" id="3.2.1.40" evidence="2"/>
<evidence type="ECO:0000259" key="5">
    <source>
        <dbReference type="Pfam" id="PF05592"/>
    </source>
</evidence>
<dbReference type="InterPro" id="IPR008928">
    <property type="entry name" value="6-hairpin_glycosidase_sf"/>
</dbReference>
<dbReference type="AlphaFoldDB" id="A0A5C6KCH6"/>
<dbReference type="Pfam" id="PF08531">
    <property type="entry name" value="Bac_rhamnosid_N"/>
    <property type="match status" value="1"/>
</dbReference>
<evidence type="ECO:0000256" key="2">
    <source>
        <dbReference type="ARBA" id="ARBA00012652"/>
    </source>
</evidence>
<evidence type="ECO:0000259" key="6">
    <source>
        <dbReference type="Pfam" id="PF08531"/>
    </source>
</evidence>
<dbReference type="InterPro" id="IPR035398">
    <property type="entry name" value="Bac_rhamnosid_C"/>
</dbReference>
<keyword evidence="3" id="KW-0378">Hydrolase</keyword>
<comment type="caution">
    <text evidence="9">The sequence shown here is derived from an EMBL/GenBank/DDBJ whole genome shotgun (WGS) entry which is preliminary data.</text>
</comment>
<dbReference type="PANTHER" id="PTHR33307">
    <property type="entry name" value="ALPHA-RHAMNOSIDASE (EUROFUNG)"/>
    <property type="match status" value="1"/>
</dbReference>
<dbReference type="Pfam" id="PF05592">
    <property type="entry name" value="Bac_rhamnosid"/>
    <property type="match status" value="1"/>
</dbReference>
<feature type="domain" description="Alpha-L-rhamnosidase concanavalin-like" evidence="5">
    <location>
        <begin position="348"/>
        <end position="441"/>
    </location>
</feature>
<dbReference type="Proteomes" id="UP000315827">
    <property type="component" value="Unassembled WGS sequence"/>
</dbReference>
<feature type="chain" id="PRO_5022659402" description="alpha-L-rhamnosidase" evidence="4">
    <location>
        <begin position="25"/>
        <end position="889"/>
    </location>
</feature>
<comment type="catalytic activity">
    <reaction evidence="1">
        <text>Hydrolysis of terminal non-reducing alpha-L-rhamnose residues in alpha-L-rhamnosides.</text>
        <dbReference type="EC" id="3.2.1.40"/>
    </reaction>
</comment>
<evidence type="ECO:0000313" key="9">
    <source>
        <dbReference type="EMBL" id="TWV61007.1"/>
    </source>
</evidence>
<feature type="signal peptide" evidence="4">
    <location>
        <begin position="1"/>
        <end position="24"/>
    </location>
</feature>
<dbReference type="SUPFAM" id="SSF49785">
    <property type="entry name" value="Galactose-binding domain-like"/>
    <property type="match status" value="1"/>
</dbReference>
<dbReference type="Gene3D" id="2.60.40.10">
    <property type="entry name" value="Immunoglobulins"/>
    <property type="match status" value="1"/>
</dbReference>
<evidence type="ECO:0000259" key="8">
    <source>
        <dbReference type="Pfam" id="PF17390"/>
    </source>
</evidence>
<accession>A0A5C6KCH6</accession>
<dbReference type="RefSeq" id="WP_146375646.1">
    <property type="nucleotide sequence ID" value="NZ_VOHW01000007.1"/>
</dbReference>
<dbReference type="GO" id="GO:0030596">
    <property type="term" value="F:alpha-L-rhamnosidase activity"/>
    <property type="evidence" value="ECO:0007669"/>
    <property type="project" value="UniProtKB-EC"/>
</dbReference>
<dbReference type="Pfam" id="PF17389">
    <property type="entry name" value="Bac_rhamnosid6H"/>
    <property type="match status" value="1"/>
</dbReference>
<protein>
    <recommendedName>
        <fullName evidence="2">alpha-L-rhamnosidase</fullName>
        <ecNumber evidence="2">3.2.1.40</ecNumber>
    </recommendedName>
</protein>
<dbReference type="InterPro" id="IPR008902">
    <property type="entry name" value="Rhamnosid_concanavalin"/>
</dbReference>
<gene>
    <name evidence="9" type="ORF">FSA05_12580</name>
</gene>